<gene>
    <name evidence="9" type="ORF">BC793_114211</name>
</gene>
<sequence length="739" mass="75201">MARDRAGTFVAVLLGTTIVTTFLLLLASARPRVPERFEGFTAVVQSPAAANRADEFVETVPWPAETARSLAGRLRVVPGVTAVTIDRDFYAQPLRDGRPVPGVTRGHAWHGADPGAGRAVVDRDLGVAVGESVTVLTGAGPVRFRVAAHTDLPGIHVGDAEAARLGPGVRAIGVSGSPDVTVLRAVVGADGTVLTGDDRGLAEPRNDARVRWIGMQVLTATAAIAGFACVFLVASTSAFEVNQRRREIGLLRAVGATPRQIRRMLYRSAFLLGSAAAAAGVLLGCLSALALAPMLVRERLEPVGYIVHWEPWALTVAFAAGPLIALIGAVTAARRVSRIGPIEALRTAEREPGAMSRTRWGIGGAAVAGAIAAGVAGATSGELQDLASYALLGAMALIAAAALLAPAIIPALIRMVLGPLPGITATLARESARAAVRRTASTAAPVLFTVAFAVFVTGTVQTSAAAWDAGRTAVVPSAPVLVPDETPGLHDGVAGRAPLDSVVYISGRAVVAIGMDGVEPGTALVPSKGAEQITVTWGDGVTETLRVTGVAPPGPFTAELFVARDAARRHDPSALAPAVYPAPGGPAGPGARVAAPADLARQIDTEDDRLVATFTALLLAVSAGAGALAVVNTLLMAARRRGSDHRVLRLSGATGGQVLRAVALETTLTVIIGSLLGGAAGLIAVAGSARSLGAQVGQHVPVLVSWPATGVTILICLLLAVAAATIPAARFINRPAAAR</sequence>
<evidence type="ECO:0000256" key="6">
    <source>
        <dbReference type="ARBA" id="ARBA00038076"/>
    </source>
</evidence>
<evidence type="ECO:0000256" key="1">
    <source>
        <dbReference type="ARBA" id="ARBA00004651"/>
    </source>
</evidence>
<feature type="transmembrane region" description="Helical" evidence="7">
    <location>
        <begin position="269"/>
        <end position="292"/>
    </location>
</feature>
<feature type="domain" description="ABC3 transporter permease C-terminal" evidence="8">
    <location>
        <begin position="222"/>
        <end position="341"/>
    </location>
</feature>
<comment type="similarity">
    <text evidence="6">Belongs to the ABC-4 integral membrane protein family.</text>
</comment>
<dbReference type="EMBL" id="QGGR01000014">
    <property type="protein sequence ID" value="PWK42767.1"/>
    <property type="molecule type" value="Genomic_DNA"/>
</dbReference>
<evidence type="ECO:0000256" key="4">
    <source>
        <dbReference type="ARBA" id="ARBA00022989"/>
    </source>
</evidence>
<comment type="caution">
    <text evidence="9">The sequence shown here is derived from an EMBL/GenBank/DDBJ whole genome shotgun (WGS) entry which is preliminary data.</text>
</comment>
<name>A0A316FAX1_9ACTN</name>
<reference evidence="9 10" key="1">
    <citation type="submission" date="2018-05" db="EMBL/GenBank/DDBJ databases">
        <title>Genomic Encyclopedia of Archaeal and Bacterial Type Strains, Phase II (KMG-II): from individual species to whole genera.</title>
        <authorList>
            <person name="Goeker M."/>
        </authorList>
    </citation>
    <scope>NUCLEOTIDE SEQUENCE [LARGE SCALE GENOMIC DNA]</scope>
    <source>
        <strain evidence="9 10">DSM 45184</strain>
    </source>
</reference>
<feature type="transmembrane region" description="Helical" evidence="7">
    <location>
        <begin position="658"/>
        <end position="686"/>
    </location>
</feature>
<evidence type="ECO:0000256" key="3">
    <source>
        <dbReference type="ARBA" id="ARBA00022692"/>
    </source>
</evidence>
<keyword evidence="2" id="KW-1003">Cell membrane</keyword>
<evidence type="ECO:0000313" key="9">
    <source>
        <dbReference type="EMBL" id="PWK42767.1"/>
    </source>
</evidence>
<feature type="transmembrane region" description="Helical" evidence="7">
    <location>
        <begin position="212"/>
        <end position="236"/>
    </location>
</feature>
<feature type="transmembrane region" description="Helical" evidence="7">
    <location>
        <begin position="360"/>
        <end position="380"/>
    </location>
</feature>
<feature type="transmembrane region" description="Helical" evidence="7">
    <location>
        <begin position="386"/>
        <end position="413"/>
    </location>
</feature>
<dbReference type="GO" id="GO:0022857">
    <property type="term" value="F:transmembrane transporter activity"/>
    <property type="evidence" value="ECO:0007669"/>
    <property type="project" value="TreeGrafter"/>
</dbReference>
<feature type="transmembrane region" description="Helical" evidence="7">
    <location>
        <begin position="706"/>
        <end position="729"/>
    </location>
</feature>
<dbReference type="Proteomes" id="UP000245697">
    <property type="component" value="Unassembled WGS sequence"/>
</dbReference>
<evidence type="ECO:0000313" key="10">
    <source>
        <dbReference type="Proteomes" id="UP000245697"/>
    </source>
</evidence>
<keyword evidence="4 7" id="KW-1133">Transmembrane helix</keyword>
<evidence type="ECO:0000256" key="2">
    <source>
        <dbReference type="ARBA" id="ARBA00022475"/>
    </source>
</evidence>
<keyword evidence="3 7" id="KW-0812">Transmembrane</keyword>
<feature type="transmembrane region" description="Helical" evidence="7">
    <location>
        <begin position="434"/>
        <end position="456"/>
    </location>
</feature>
<keyword evidence="10" id="KW-1185">Reference proteome</keyword>
<proteinExistence type="inferred from homology"/>
<dbReference type="InterPro" id="IPR050250">
    <property type="entry name" value="Macrolide_Exporter_MacB"/>
</dbReference>
<evidence type="ECO:0000256" key="5">
    <source>
        <dbReference type="ARBA" id="ARBA00023136"/>
    </source>
</evidence>
<dbReference type="PANTHER" id="PTHR30572">
    <property type="entry name" value="MEMBRANE COMPONENT OF TRANSPORTER-RELATED"/>
    <property type="match status" value="1"/>
</dbReference>
<evidence type="ECO:0000259" key="8">
    <source>
        <dbReference type="Pfam" id="PF02687"/>
    </source>
</evidence>
<evidence type="ECO:0000256" key="7">
    <source>
        <dbReference type="SAM" id="Phobius"/>
    </source>
</evidence>
<dbReference type="Pfam" id="PF02687">
    <property type="entry name" value="FtsX"/>
    <property type="match status" value="2"/>
</dbReference>
<feature type="transmembrane region" description="Helical" evidence="7">
    <location>
        <begin position="312"/>
        <end position="333"/>
    </location>
</feature>
<feature type="domain" description="ABC3 transporter permease C-terminal" evidence="8">
    <location>
        <begin position="618"/>
        <end position="735"/>
    </location>
</feature>
<dbReference type="AlphaFoldDB" id="A0A316FAX1"/>
<dbReference type="InterPro" id="IPR003838">
    <property type="entry name" value="ABC3_permease_C"/>
</dbReference>
<accession>A0A316FAX1</accession>
<feature type="transmembrane region" description="Helical" evidence="7">
    <location>
        <begin position="610"/>
        <end position="637"/>
    </location>
</feature>
<keyword evidence="5 7" id="KW-0472">Membrane</keyword>
<organism evidence="9 10">
    <name type="scientific">Actinoplanes xinjiangensis</name>
    <dbReference type="NCBI Taxonomy" id="512350"/>
    <lineage>
        <taxon>Bacteria</taxon>
        <taxon>Bacillati</taxon>
        <taxon>Actinomycetota</taxon>
        <taxon>Actinomycetes</taxon>
        <taxon>Micromonosporales</taxon>
        <taxon>Micromonosporaceae</taxon>
        <taxon>Actinoplanes</taxon>
    </lineage>
</organism>
<dbReference type="GO" id="GO:0005886">
    <property type="term" value="C:plasma membrane"/>
    <property type="evidence" value="ECO:0007669"/>
    <property type="project" value="UniProtKB-SubCell"/>
</dbReference>
<dbReference type="PANTHER" id="PTHR30572:SF4">
    <property type="entry name" value="ABC TRANSPORTER PERMEASE YTRF"/>
    <property type="match status" value="1"/>
</dbReference>
<dbReference type="RefSeq" id="WP_109598299.1">
    <property type="nucleotide sequence ID" value="NZ_BONA01000032.1"/>
</dbReference>
<protein>
    <submittedName>
        <fullName evidence="9">Putative ABC transport system permease protein</fullName>
    </submittedName>
</protein>
<comment type="subcellular location">
    <subcellularLocation>
        <location evidence="1">Cell membrane</location>
        <topology evidence="1">Multi-pass membrane protein</topology>
    </subcellularLocation>
</comment>